<organism evidence="2 3">
    <name type="scientific">Entomomonas moraniae</name>
    <dbReference type="NCBI Taxonomy" id="2213226"/>
    <lineage>
        <taxon>Bacteria</taxon>
        <taxon>Pseudomonadati</taxon>
        <taxon>Pseudomonadota</taxon>
        <taxon>Gammaproteobacteria</taxon>
        <taxon>Pseudomonadales</taxon>
        <taxon>Pseudomonadaceae</taxon>
        <taxon>Entomomonas</taxon>
    </lineage>
</organism>
<dbReference type="InterPro" id="IPR045851">
    <property type="entry name" value="AMP-bd_C_sf"/>
</dbReference>
<dbReference type="SUPFAM" id="SSF56801">
    <property type="entry name" value="Acetyl-CoA synthetase-like"/>
    <property type="match status" value="1"/>
</dbReference>
<dbReference type="RefSeq" id="WP_127162346.1">
    <property type="nucleotide sequence ID" value="NZ_CP029822.1"/>
</dbReference>
<dbReference type="PROSITE" id="PS00455">
    <property type="entry name" value="AMP_BINDING"/>
    <property type="match status" value="1"/>
</dbReference>
<proteinExistence type="predicted"/>
<evidence type="ECO:0000313" key="3">
    <source>
        <dbReference type="Proteomes" id="UP000273143"/>
    </source>
</evidence>
<dbReference type="InterPro" id="IPR042099">
    <property type="entry name" value="ANL_N_sf"/>
</dbReference>
<evidence type="ECO:0000259" key="1">
    <source>
        <dbReference type="Pfam" id="PF00501"/>
    </source>
</evidence>
<dbReference type="GO" id="GO:0016878">
    <property type="term" value="F:acid-thiol ligase activity"/>
    <property type="evidence" value="ECO:0007669"/>
    <property type="project" value="UniProtKB-ARBA"/>
</dbReference>
<keyword evidence="3" id="KW-1185">Reference proteome</keyword>
<gene>
    <name evidence="2" type="ORF">DM558_05060</name>
</gene>
<dbReference type="Gene3D" id="3.40.50.12780">
    <property type="entry name" value="N-terminal domain of ligase-like"/>
    <property type="match status" value="1"/>
</dbReference>
<dbReference type="EMBL" id="CP029822">
    <property type="protein sequence ID" value="AZS50184.1"/>
    <property type="molecule type" value="Genomic_DNA"/>
</dbReference>
<dbReference type="Gene3D" id="3.30.300.30">
    <property type="match status" value="1"/>
</dbReference>
<dbReference type="KEGG" id="emo:DM558_05060"/>
<dbReference type="InterPro" id="IPR020845">
    <property type="entry name" value="AMP-binding_CS"/>
</dbReference>
<dbReference type="Proteomes" id="UP000273143">
    <property type="component" value="Chromosome"/>
</dbReference>
<dbReference type="InterPro" id="IPR000873">
    <property type="entry name" value="AMP-dep_synth/lig_dom"/>
</dbReference>
<reference evidence="3" key="1">
    <citation type="submission" date="2018-06" db="EMBL/GenBank/DDBJ databases">
        <title>Complete genome of Pseudomonas insecticola strain QZS01.</title>
        <authorList>
            <person name="Wang J."/>
            <person name="Su Q."/>
        </authorList>
    </citation>
    <scope>NUCLEOTIDE SEQUENCE [LARGE SCALE GENOMIC DNA]</scope>
    <source>
        <strain evidence="3">QZS01</strain>
    </source>
</reference>
<sequence>MTLALSIDSVLNESRDPTTIIAWSSSQAFTLYQFRHAVLALIHQLSALPGNRCALYFEDSYFFAVALFASLYSGKTPILLGHLKSKKLAEQVHTFDIVLTDISAISTTKPVIQVHQSMSKEVVNLPILAKDLSLILFTSGSTGIPKPICKPITLLEKEVHLLIEHLLADQLIELVIATVSHQHLYGLTFKVLLPLLSGIPFESKKVQYHEQLCLYPEGALLVASPAFLKRLDSNLPSKAFAMILSGGGPLTYDEAQHVKHCLVNLPLEIYGSSETGVIASRRQCYKNQPWLNFPPIKIVPTSDGAVVYSPLCSVLPVVLSDTVELLDNGFHLLGRKDRVIKIEEKRVSLSEVEERLKALPNVVDAAVIVLDQSSSFILGACLVLSVDGQSELSDLGRYALFQCWRQTLKEVLEFVAIPKKWRVINELPYNERGKICYDELERLFK</sequence>
<dbReference type="AlphaFoldDB" id="A0A3Q9JLA4"/>
<accession>A0A3Q9JLA4</accession>
<dbReference type="PANTHER" id="PTHR43767">
    <property type="entry name" value="LONG-CHAIN-FATTY-ACID--COA LIGASE"/>
    <property type="match status" value="1"/>
</dbReference>
<dbReference type="Pfam" id="PF00501">
    <property type="entry name" value="AMP-binding"/>
    <property type="match status" value="1"/>
</dbReference>
<evidence type="ECO:0000313" key="2">
    <source>
        <dbReference type="EMBL" id="AZS50184.1"/>
    </source>
</evidence>
<name>A0A3Q9JLA4_9GAMM</name>
<dbReference type="PANTHER" id="PTHR43767:SF1">
    <property type="entry name" value="NONRIBOSOMAL PEPTIDE SYNTHASE PES1 (EUROFUNG)-RELATED"/>
    <property type="match status" value="1"/>
</dbReference>
<feature type="domain" description="AMP-dependent synthetase/ligase" evidence="1">
    <location>
        <begin position="25"/>
        <end position="281"/>
    </location>
</feature>
<protein>
    <submittedName>
        <fullName evidence="2">AMP-binding protein</fullName>
    </submittedName>
</protein>
<dbReference type="InterPro" id="IPR050237">
    <property type="entry name" value="ATP-dep_AMP-bd_enzyme"/>
</dbReference>